<dbReference type="EMBL" id="REGN01003469">
    <property type="protein sequence ID" value="RNA22391.1"/>
    <property type="molecule type" value="Genomic_DNA"/>
</dbReference>
<evidence type="ECO:0000313" key="3">
    <source>
        <dbReference type="Proteomes" id="UP000276133"/>
    </source>
</evidence>
<organism evidence="2 3">
    <name type="scientific">Brachionus plicatilis</name>
    <name type="common">Marine rotifer</name>
    <name type="synonym">Brachionus muelleri</name>
    <dbReference type="NCBI Taxonomy" id="10195"/>
    <lineage>
        <taxon>Eukaryota</taxon>
        <taxon>Metazoa</taxon>
        <taxon>Spiralia</taxon>
        <taxon>Gnathifera</taxon>
        <taxon>Rotifera</taxon>
        <taxon>Eurotatoria</taxon>
        <taxon>Monogononta</taxon>
        <taxon>Pseudotrocha</taxon>
        <taxon>Ploima</taxon>
        <taxon>Brachionidae</taxon>
        <taxon>Brachionus</taxon>
    </lineage>
</organism>
<reference evidence="2 3" key="1">
    <citation type="journal article" date="2018" name="Sci. Rep.">
        <title>Genomic signatures of local adaptation to the degree of environmental predictability in rotifers.</title>
        <authorList>
            <person name="Franch-Gras L."/>
            <person name="Hahn C."/>
            <person name="Garcia-Roger E.M."/>
            <person name="Carmona M.J."/>
            <person name="Serra M."/>
            <person name="Gomez A."/>
        </authorList>
    </citation>
    <scope>NUCLEOTIDE SEQUENCE [LARGE SCALE GENOMIC DNA]</scope>
    <source>
        <strain evidence="2">HYR1</strain>
    </source>
</reference>
<gene>
    <name evidence="2" type="ORF">BpHYR1_029518</name>
</gene>
<dbReference type="AlphaFoldDB" id="A0A3M7RFW5"/>
<sequence length="95" mass="11097">MSKNRKGRSNIDLNVIVDKSVQFLIENAHTPCELVGLYSGENTLWGRLCLFIFGAYVLIDSLFLHTMCKRDTKKYKTNVMNKFKQIRLEKEQKII</sequence>
<dbReference type="Proteomes" id="UP000276133">
    <property type="component" value="Unassembled WGS sequence"/>
</dbReference>
<evidence type="ECO:0000313" key="2">
    <source>
        <dbReference type="EMBL" id="RNA22391.1"/>
    </source>
</evidence>
<feature type="non-terminal residue" evidence="2">
    <location>
        <position position="95"/>
    </location>
</feature>
<keyword evidence="3" id="KW-1185">Reference proteome</keyword>
<keyword evidence="1" id="KW-1133">Transmembrane helix</keyword>
<name>A0A3M7RFW5_BRAPC</name>
<keyword evidence="1" id="KW-0472">Membrane</keyword>
<evidence type="ECO:0000256" key="1">
    <source>
        <dbReference type="SAM" id="Phobius"/>
    </source>
</evidence>
<feature type="transmembrane region" description="Helical" evidence="1">
    <location>
        <begin position="44"/>
        <end position="64"/>
    </location>
</feature>
<accession>A0A3M7RFW5</accession>
<proteinExistence type="predicted"/>
<protein>
    <submittedName>
        <fullName evidence="2">Uncharacterized protein</fullName>
    </submittedName>
</protein>
<keyword evidence="1" id="KW-0812">Transmembrane</keyword>
<comment type="caution">
    <text evidence="2">The sequence shown here is derived from an EMBL/GenBank/DDBJ whole genome shotgun (WGS) entry which is preliminary data.</text>
</comment>